<dbReference type="RefSeq" id="WP_012299540.1">
    <property type="nucleotide sequence ID" value="NC_010407.1"/>
</dbReference>
<dbReference type="STRING" id="31964.CMS2242"/>
<reference evidence="7 8" key="1">
    <citation type="journal article" date="2008" name="J. Bacteriol.">
        <title>Genome of the actinomycete plant pathogen Clavibacter michiganensis subsp. sepedonicus suggests recent niche adaptation.</title>
        <authorList>
            <person name="Bentley S.D."/>
            <person name="Corton C."/>
            <person name="Brown S.E."/>
            <person name="Barron A."/>
            <person name="Clark L."/>
            <person name="Doggett J."/>
            <person name="Harris B."/>
            <person name="Ormond D."/>
            <person name="Quail M.A."/>
            <person name="May G."/>
            <person name="Francis D."/>
            <person name="Knudson D."/>
            <person name="Parkhill J."/>
            <person name="Ishimaru C.A."/>
        </authorList>
    </citation>
    <scope>NUCLEOTIDE SEQUENCE [LARGE SCALE GENOMIC DNA]</scope>
    <source>
        <strain evidence="8">ATCC 33113 / DSM 20744 / JCM 9667 / LMG 2889 / ICMP 2535 / C-1</strain>
    </source>
</reference>
<evidence type="ECO:0000256" key="5">
    <source>
        <dbReference type="ARBA" id="ARBA00023146"/>
    </source>
</evidence>
<dbReference type="eggNOG" id="COG0143">
    <property type="taxonomic scope" value="Bacteria"/>
</dbReference>
<evidence type="ECO:0000256" key="4">
    <source>
        <dbReference type="ARBA" id="ARBA00022917"/>
    </source>
</evidence>
<evidence type="ECO:0000256" key="1">
    <source>
        <dbReference type="ARBA" id="ARBA00022598"/>
    </source>
</evidence>
<evidence type="ECO:0000256" key="6">
    <source>
        <dbReference type="RuleBase" id="RU363039"/>
    </source>
</evidence>
<dbReference type="InterPro" id="IPR014729">
    <property type="entry name" value="Rossmann-like_a/b/a_fold"/>
</dbReference>
<dbReference type="AlphaFoldDB" id="B0RG43"/>
<dbReference type="Gene3D" id="3.40.50.620">
    <property type="entry name" value="HUPs"/>
    <property type="match status" value="1"/>
</dbReference>
<dbReference type="EMBL" id="AM849034">
    <property type="protein sequence ID" value="CAQ02334.1"/>
    <property type="molecule type" value="Genomic_DNA"/>
</dbReference>
<evidence type="ECO:0000313" key="7">
    <source>
        <dbReference type="EMBL" id="CAQ02334.1"/>
    </source>
</evidence>
<dbReference type="Pfam" id="PF09334">
    <property type="entry name" value="tRNA-synt_1g"/>
    <property type="match status" value="1"/>
</dbReference>
<keyword evidence="5 6" id="KW-0030">Aminoacyl-tRNA synthetase</keyword>
<dbReference type="GO" id="GO:0006431">
    <property type="term" value="P:methionyl-tRNA aminoacylation"/>
    <property type="evidence" value="ECO:0007669"/>
    <property type="project" value="TreeGrafter"/>
</dbReference>
<name>B0RG43_CLASE</name>
<dbReference type="InterPro" id="IPR015413">
    <property type="entry name" value="Methionyl/Leucyl_tRNA_Synth"/>
</dbReference>
<dbReference type="InterPro" id="IPR023457">
    <property type="entry name" value="Met-tRNA_synth_2"/>
</dbReference>
<proteinExistence type="inferred from homology"/>
<accession>B0RG43</accession>
<evidence type="ECO:0000313" key="8">
    <source>
        <dbReference type="Proteomes" id="UP000001318"/>
    </source>
</evidence>
<sequence length="395" mass="40462">MPGHVLVTVPPASAHSYDHVGYAVDLVVAGAIAAACGDAGGAGPGATVAVTRDDHNIPAVAAGPPADLAHLRGMARSIVGRPVAIAGTGAPPIQDLARGVWSELDARGVLESATYKRMQCPACRTLADTAGSVARCPTCGATGLVLRSERNWFLRTAPFQEALGAWRDGVALRGPAVPLARAAPAAPARLSVSRAAERTGGAGVAVPGDADQVIHSGLVAACSYLLERPEGGWAAAGTRVQVCGKGLVNLHLTLVPLLCTVLGLPRADVIHVHHHVSVDGRSPQAASADGTTASRLLTDHGPAALRWWILRLGLPRRDAALRLRDLARLADRELPRLRAGSVAAHPPRLAALDALDLGGMTRALLAGPADGAPEDTAPGRAHDGIAGFVRWATAP</sequence>
<gene>
    <name evidence="7" type="ordered locus">CMS2242</name>
</gene>
<keyword evidence="3 6" id="KW-0067">ATP-binding</keyword>
<keyword evidence="2 6" id="KW-0547">Nucleotide-binding</keyword>
<dbReference type="GO" id="GO:0005524">
    <property type="term" value="F:ATP binding"/>
    <property type="evidence" value="ECO:0007669"/>
    <property type="project" value="UniProtKB-KW"/>
</dbReference>
<keyword evidence="8" id="KW-1185">Reference proteome</keyword>
<keyword evidence="4 6" id="KW-0648">Protein biosynthesis</keyword>
<dbReference type="PANTHER" id="PTHR43326">
    <property type="entry name" value="METHIONYL-TRNA SYNTHETASE"/>
    <property type="match status" value="1"/>
</dbReference>
<protein>
    <submittedName>
        <fullName evidence="7">Uncharacterized protein</fullName>
    </submittedName>
</protein>
<dbReference type="OrthoDB" id="5126236at2"/>
<dbReference type="GeneID" id="29470987"/>
<dbReference type="HOGENOM" id="CLU_701509_0_0_11"/>
<dbReference type="SUPFAM" id="SSF52374">
    <property type="entry name" value="Nucleotidylyl transferase"/>
    <property type="match status" value="1"/>
</dbReference>
<comment type="similarity">
    <text evidence="6">Belongs to the class-I aminoacyl-tRNA synthetase family.</text>
</comment>
<dbReference type="PANTHER" id="PTHR43326:SF1">
    <property type="entry name" value="METHIONINE--TRNA LIGASE, MITOCHONDRIAL"/>
    <property type="match status" value="1"/>
</dbReference>
<evidence type="ECO:0000256" key="3">
    <source>
        <dbReference type="ARBA" id="ARBA00022840"/>
    </source>
</evidence>
<dbReference type="GO" id="GO:0004825">
    <property type="term" value="F:methionine-tRNA ligase activity"/>
    <property type="evidence" value="ECO:0007669"/>
    <property type="project" value="InterPro"/>
</dbReference>
<keyword evidence="1 6" id="KW-0436">Ligase</keyword>
<dbReference type="KEGG" id="cms:CMS2242"/>
<dbReference type="Proteomes" id="UP000001318">
    <property type="component" value="Chromosome"/>
</dbReference>
<organism evidence="7 8">
    <name type="scientific">Clavibacter sepedonicus</name>
    <name type="common">Clavibacter michiganensis subsp. sepedonicus</name>
    <dbReference type="NCBI Taxonomy" id="31964"/>
    <lineage>
        <taxon>Bacteria</taxon>
        <taxon>Bacillati</taxon>
        <taxon>Actinomycetota</taxon>
        <taxon>Actinomycetes</taxon>
        <taxon>Micrococcales</taxon>
        <taxon>Microbacteriaceae</taxon>
        <taxon>Clavibacter</taxon>
    </lineage>
</organism>
<evidence type="ECO:0000256" key="2">
    <source>
        <dbReference type="ARBA" id="ARBA00022741"/>
    </source>
</evidence>